<accession>I2NX88</accession>
<sequence length="997" mass="108663">MNTVSIQNLSHRYGKALALDDVSLDIPKGATVGLIGPDGVGKSTLLSLMAGVKVIQDGRVEVLGGDMADKDVRRDLSHRIAFMPQGLGRNLYPTLSVYENIDFHARLFGLDGQERTRQIARLMEATRLAPFSGRAAGKLSGGMKQKLSLCCALVHSPDLLILDEPTTGVDPLSRRQFWALVDDLRREHAGMTVIVATAYIEEAQRFERLLAMDAGRLLENKPTADVLADYGTDVLEDAYVKMLPPEKQQGSGGLDITPFVLDPDAPPAMEAHGLTKRFGDFTAVDHVSFTIQKGEIFGFLGSNGCGKSTTMKMLTGLLEATEGDATLLGKPIDAGGLDTKMRVGYMSQAFSLYEELSVRRNLDLHARLYQMGAKGAAAVEEALQQFDLADVADTAPASLPLGIRQRLQLAAACLHHPEVLILDEPTSGVDPAARDMFWWHLLKLSREDKITIFVSTHFMNEAARCDRISFMHKGRVLAVGTPAELAARQNAPDLEEAFVQYLIEAESDNGYSEQGRLDQDPTMLSDSTGWVSTQPTATAADFSDDLYEQSARSSESEQSKFRQNADGVHSEQGRLGQGPTIPSDSASWVSTQPTAVEFSDDPEKHHPRSSENPSATPDTQSFKYRFSMIWTFARREAKELLRDKIRLFFAVFGPLIIMASVSWGISFDVRNLKFAVYDRDQTAASRELVEYFDGSRYFLQQPPIQSEAEIDTVLKSSGAILVIDIPSGFGRDLARGLKPEVGFYVDGSMPFNATNIRGYIGSLITAYTKDRIAESGLPVSLKAPSGIEPRFMYNQDFDSINAIAPGVMMLVLMMIPAMMSAVGVVREREIGSIANFYASPAAVAQYLIGKQLPYIAVGMVNFAAMMLMIIYLFGVPLKGSFAGLAVGTLLMVSASTALGLLISCFVRSQLAAIFATAIITMIPAQTYSGFLYPLSTMEGGALVIGKTFPSSWYYTVSVGSFTKGLHTADLLHEYAAIAAFAATSLILACLLLKKQEK</sequence>
<gene>
    <name evidence="12" type="primary">yhiH</name>
    <name evidence="12" type="ORF">HMPREF1051_0669</name>
</gene>
<dbReference type="AlphaFoldDB" id="I2NX88"/>
<feature type="transmembrane region" description="Helical" evidence="9">
    <location>
        <begin position="830"/>
        <end position="848"/>
    </location>
</feature>
<dbReference type="EMBL" id="AJMT01000006">
    <property type="protein sequence ID" value="EIG30449.1"/>
    <property type="molecule type" value="Genomic_DNA"/>
</dbReference>
<dbReference type="GO" id="GO:0016020">
    <property type="term" value="C:membrane"/>
    <property type="evidence" value="ECO:0007669"/>
    <property type="project" value="UniProtKB-SubCell"/>
</dbReference>
<name>I2NX88_NEISI</name>
<dbReference type="PANTHER" id="PTHR43038">
    <property type="entry name" value="ATP-BINDING CASSETTE, SUB-FAMILY H, MEMBER 1"/>
    <property type="match status" value="1"/>
</dbReference>
<dbReference type="InterPro" id="IPR013525">
    <property type="entry name" value="ABC2_TM"/>
</dbReference>
<dbReference type="PROSITE" id="PS50893">
    <property type="entry name" value="ABC_TRANSPORTER_2"/>
    <property type="match status" value="2"/>
</dbReference>
<feature type="compositionally biased region" description="Polar residues" evidence="8">
    <location>
        <begin position="610"/>
        <end position="619"/>
    </location>
</feature>
<proteinExistence type="predicted"/>
<feature type="transmembrane region" description="Helical" evidence="9">
    <location>
        <begin position="800"/>
        <end position="824"/>
    </location>
</feature>
<keyword evidence="3 9" id="KW-0812">Transmembrane</keyword>
<evidence type="ECO:0000256" key="1">
    <source>
        <dbReference type="ARBA" id="ARBA00004141"/>
    </source>
</evidence>
<dbReference type="PATRIC" id="fig|1095748.3.peg.75"/>
<evidence type="ECO:0000313" key="13">
    <source>
        <dbReference type="Proteomes" id="UP000004473"/>
    </source>
</evidence>
<dbReference type="Gene3D" id="3.40.50.300">
    <property type="entry name" value="P-loop containing nucleotide triphosphate hydrolases"/>
    <property type="match status" value="2"/>
</dbReference>
<evidence type="ECO:0000256" key="3">
    <source>
        <dbReference type="ARBA" id="ARBA00022692"/>
    </source>
</evidence>
<evidence type="ECO:0000256" key="9">
    <source>
        <dbReference type="SAM" id="Phobius"/>
    </source>
</evidence>
<dbReference type="SUPFAM" id="SSF52540">
    <property type="entry name" value="P-loop containing nucleoside triphosphate hydrolases"/>
    <property type="match status" value="2"/>
</dbReference>
<feature type="domain" description="ABC transporter" evidence="10">
    <location>
        <begin position="269"/>
        <end position="498"/>
    </location>
</feature>
<evidence type="ECO:0000256" key="5">
    <source>
        <dbReference type="ARBA" id="ARBA00022840"/>
    </source>
</evidence>
<keyword evidence="2" id="KW-1003">Cell membrane</keyword>
<dbReference type="GO" id="GO:0140359">
    <property type="term" value="F:ABC-type transporter activity"/>
    <property type="evidence" value="ECO:0007669"/>
    <property type="project" value="InterPro"/>
</dbReference>
<keyword evidence="5 12" id="KW-0067">ATP-binding</keyword>
<feature type="domain" description="ABC transmembrane type-2" evidence="11">
    <location>
        <begin position="757"/>
        <end position="995"/>
    </location>
</feature>
<feature type="transmembrane region" description="Helical" evidence="9">
    <location>
        <begin position="974"/>
        <end position="992"/>
    </location>
</feature>
<evidence type="ECO:0000259" key="10">
    <source>
        <dbReference type="PROSITE" id="PS50893"/>
    </source>
</evidence>
<dbReference type="SMART" id="SM00382">
    <property type="entry name" value="AAA"/>
    <property type="match status" value="2"/>
</dbReference>
<dbReference type="PROSITE" id="PS51012">
    <property type="entry name" value="ABC_TM2"/>
    <property type="match status" value="1"/>
</dbReference>
<dbReference type="GO" id="GO:0016887">
    <property type="term" value="F:ATP hydrolysis activity"/>
    <property type="evidence" value="ECO:0007669"/>
    <property type="project" value="InterPro"/>
</dbReference>
<evidence type="ECO:0000256" key="7">
    <source>
        <dbReference type="ARBA" id="ARBA00023136"/>
    </source>
</evidence>
<evidence type="ECO:0000259" key="11">
    <source>
        <dbReference type="PROSITE" id="PS51012"/>
    </source>
</evidence>
<dbReference type="PROSITE" id="PS00211">
    <property type="entry name" value="ABC_TRANSPORTER_1"/>
    <property type="match status" value="1"/>
</dbReference>
<evidence type="ECO:0000256" key="8">
    <source>
        <dbReference type="SAM" id="MobiDB-lite"/>
    </source>
</evidence>
<dbReference type="InterPro" id="IPR003439">
    <property type="entry name" value="ABC_transporter-like_ATP-bd"/>
</dbReference>
<feature type="transmembrane region" description="Helical" evidence="9">
    <location>
        <begin position="645"/>
        <end position="665"/>
    </location>
</feature>
<comment type="caution">
    <text evidence="12">The sequence shown here is derived from an EMBL/GenBank/DDBJ whole genome shotgun (WGS) entry which is preliminary data.</text>
</comment>
<dbReference type="InterPro" id="IPR027417">
    <property type="entry name" value="P-loop_NTPase"/>
</dbReference>
<feature type="region of interest" description="Disordered" evidence="8">
    <location>
        <begin position="510"/>
        <end position="531"/>
    </location>
</feature>
<feature type="compositionally biased region" description="Polar residues" evidence="8">
    <location>
        <begin position="580"/>
        <end position="594"/>
    </location>
</feature>
<dbReference type="PANTHER" id="PTHR43038:SF4">
    <property type="entry name" value="RIBOSOME-ASSOCIATED ATPASE"/>
    <property type="match status" value="1"/>
</dbReference>
<dbReference type="InterPro" id="IPR003593">
    <property type="entry name" value="AAA+_ATPase"/>
</dbReference>
<feature type="transmembrane region" description="Helical" evidence="9">
    <location>
        <begin position="855"/>
        <end position="875"/>
    </location>
</feature>
<dbReference type="Pfam" id="PF00005">
    <property type="entry name" value="ABC_tran"/>
    <property type="match status" value="2"/>
</dbReference>
<feature type="region of interest" description="Disordered" evidence="8">
    <location>
        <begin position="546"/>
        <end position="619"/>
    </location>
</feature>
<reference evidence="12 13" key="1">
    <citation type="submission" date="2012-04" db="EMBL/GenBank/DDBJ databases">
        <authorList>
            <person name="Harkins D.M."/>
            <person name="Madupu R."/>
            <person name="Durkin A.S."/>
            <person name="Torralba M."/>
            <person name="Methe B."/>
            <person name="Sutton G.G."/>
            <person name="Nelson K.E."/>
        </authorList>
    </citation>
    <scope>NUCLEOTIDE SEQUENCE [LARGE SCALE GENOMIC DNA]</scope>
    <source>
        <strain evidence="12 13">VK64</strain>
    </source>
</reference>
<dbReference type="Proteomes" id="UP000004473">
    <property type="component" value="Unassembled WGS sequence"/>
</dbReference>
<feature type="domain" description="ABC transporter" evidence="10">
    <location>
        <begin position="4"/>
        <end position="239"/>
    </location>
</feature>
<dbReference type="InterPro" id="IPR017871">
    <property type="entry name" value="ABC_transporter-like_CS"/>
</dbReference>
<dbReference type="GO" id="GO:0005524">
    <property type="term" value="F:ATP binding"/>
    <property type="evidence" value="ECO:0007669"/>
    <property type="project" value="UniProtKB-KW"/>
</dbReference>
<feature type="transmembrane region" description="Helical" evidence="9">
    <location>
        <begin position="881"/>
        <end position="903"/>
    </location>
</feature>
<dbReference type="InterPro" id="IPR047817">
    <property type="entry name" value="ABC2_TM_bact-type"/>
</dbReference>
<comment type="subcellular location">
    <subcellularLocation>
        <location evidence="1">Membrane</location>
        <topology evidence="1">Multi-pass membrane protein</topology>
    </subcellularLocation>
</comment>
<keyword evidence="6 9" id="KW-1133">Transmembrane helix</keyword>
<feature type="compositionally biased region" description="Polar residues" evidence="8">
    <location>
        <begin position="522"/>
        <end position="531"/>
    </location>
</feature>
<evidence type="ECO:0000256" key="4">
    <source>
        <dbReference type="ARBA" id="ARBA00022741"/>
    </source>
</evidence>
<keyword evidence="4" id="KW-0547">Nucleotide-binding</keyword>
<dbReference type="Gene3D" id="3.40.1710.10">
    <property type="entry name" value="abc type-2 transporter like domain"/>
    <property type="match status" value="1"/>
</dbReference>
<keyword evidence="7 9" id="KW-0472">Membrane</keyword>
<evidence type="ECO:0000256" key="2">
    <source>
        <dbReference type="ARBA" id="ARBA00022475"/>
    </source>
</evidence>
<feature type="transmembrane region" description="Helical" evidence="9">
    <location>
        <begin position="910"/>
        <end position="932"/>
    </location>
</feature>
<evidence type="ECO:0000313" key="12">
    <source>
        <dbReference type="EMBL" id="EIG30449.1"/>
    </source>
</evidence>
<dbReference type="Pfam" id="PF12698">
    <property type="entry name" value="ABC2_membrane_3"/>
    <property type="match status" value="1"/>
</dbReference>
<evidence type="ECO:0000256" key="6">
    <source>
        <dbReference type="ARBA" id="ARBA00022989"/>
    </source>
</evidence>
<dbReference type="CDD" id="cd03230">
    <property type="entry name" value="ABC_DR_subfamily_A"/>
    <property type="match status" value="2"/>
</dbReference>
<organism evidence="12 13">
    <name type="scientific">Neisseria sicca VK64</name>
    <dbReference type="NCBI Taxonomy" id="1095748"/>
    <lineage>
        <taxon>Bacteria</taxon>
        <taxon>Pseudomonadati</taxon>
        <taxon>Pseudomonadota</taxon>
        <taxon>Betaproteobacteria</taxon>
        <taxon>Neisseriales</taxon>
        <taxon>Neisseriaceae</taxon>
        <taxon>Neisseria</taxon>
    </lineage>
</organism>
<dbReference type="RefSeq" id="WP_003762721.1">
    <property type="nucleotide sequence ID" value="NZ_AJMT01000006.1"/>
</dbReference>
<protein>
    <submittedName>
        <fullName evidence="12">Putative ABC transporter ATP-binding protein YhiH</fullName>
    </submittedName>
</protein>